<dbReference type="InterPro" id="IPR008271">
    <property type="entry name" value="Ser/Thr_kinase_AS"/>
</dbReference>
<evidence type="ECO:0000256" key="5">
    <source>
        <dbReference type="ARBA" id="ARBA00022741"/>
    </source>
</evidence>
<keyword evidence="10" id="KW-1133">Transmembrane helix</keyword>
<feature type="transmembrane region" description="Helical" evidence="10">
    <location>
        <begin position="6"/>
        <end position="29"/>
    </location>
</feature>
<dbReference type="EMBL" id="JAVFKY010000002">
    <property type="protein sequence ID" value="KAK5581548.1"/>
    <property type="molecule type" value="Genomic_DNA"/>
</dbReference>
<dbReference type="InterPro" id="IPR013658">
    <property type="entry name" value="SGL"/>
</dbReference>
<keyword evidence="4" id="KW-0808">Transferase</keyword>
<dbReference type="Gene3D" id="1.10.510.10">
    <property type="entry name" value="Transferase(Phosphotransferase) domain 1"/>
    <property type="match status" value="1"/>
</dbReference>
<evidence type="ECO:0000256" key="1">
    <source>
        <dbReference type="ARBA" id="ARBA00006485"/>
    </source>
</evidence>
<evidence type="ECO:0000256" key="9">
    <source>
        <dbReference type="ARBA" id="ARBA00048367"/>
    </source>
</evidence>
<dbReference type="GO" id="GO:0004693">
    <property type="term" value="F:cyclin-dependent protein serine/threonine kinase activity"/>
    <property type="evidence" value="ECO:0007669"/>
    <property type="project" value="UniProtKB-EC"/>
</dbReference>
<dbReference type="GO" id="GO:0005634">
    <property type="term" value="C:nucleus"/>
    <property type="evidence" value="ECO:0007669"/>
    <property type="project" value="TreeGrafter"/>
</dbReference>
<dbReference type="SUPFAM" id="SSF63829">
    <property type="entry name" value="Calcium-dependent phosphotriesterase"/>
    <property type="match status" value="1"/>
</dbReference>
<dbReference type="Proteomes" id="UP001344447">
    <property type="component" value="Unassembled WGS sequence"/>
</dbReference>
<organism evidence="12 13">
    <name type="scientific">Dictyostelium firmibasis</name>
    <dbReference type="NCBI Taxonomy" id="79012"/>
    <lineage>
        <taxon>Eukaryota</taxon>
        <taxon>Amoebozoa</taxon>
        <taxon>Evosea</taxon>
        <taxon>Eumycetozoa</taxon>
        <taxon>Dictyostelia</taxon>
        <taxon>Dictyosteliales</taxon>
        <taxon>Dictyosteliaceae</taxon>
        <taxon>Dictyostelium</taxon>
    </lineage>
</organism>
<comment type="caution">
    <text evidence="12">The sequence shown here is derived from an EMBL/GenBank/DDBJ whole genome shotgun (WGS) entry which is preliminary data.</text>
</comment>
<proteinExistence type="inferred from homology"/>
<dbReference type="SMART" id="SM00220">
    <property type="entry name" value="S_TKc"/>
    <property type="match status" value="1"/>
</dbReference>
<evidence type="ECO:0000256" key="8">
    <source>
        <dbReference type="ARBA" id="ARBA00047811"/>
    </source>
</evidence>
<dbReference type="CDD" id="cd07843">
    <property type="entry name" value="STKc_CDC2L1"/>
    <property type="match status" value="1"/>
</dbReference>
<dbReference type="FunFam" id="1.10.510.10:FF:000533">
    <property type="entry name" value="cyclin-dependent kinase 10"/>
    <property type="match status" value="1"/>
</dbReference>
<dbReference type="InterPro" id="IPR000719">
    <property type="entry name" value="Prot_kinase_dom"/>
</dbReference>
<dbReference type="AlphaFoldDB" id="A0AAN7U7J4"/>
<dbReference type="InterPro" id="IPR050108">
    <property type="entry name" value="CDK"/>
</dbReference>
<evidence type="ECO:0000256" key="6">
    <source>
        <dbReference type="ARBA" id="ARBA00022777"/>
    </source>
</evidence>
<feature type="domain" description="Protein kinase" evidence="11">
    <location>
        <begin position="396"/>
        <end position="680"/>
    </location>
</feature>
<keyword evidence="7" id="KW-0067">ATP-binding</keyword>
<keyword evidence="13" id="KW-1185">Reference proteome</keyword>
<dbReference type="SMART" id="SM00135">
    <property type="entry name" value="LY"/>
    <property type="match status" value="1"/>
</dbReference>
<dbReference type="InterPro" id="IPR000033">
    <property type="entry name" value="LDLR_classB_rpt"/>
</dbReference>
<dbReference type="PROSITE" id="PS50011">
    <property type="entry name" value="PROTEIN_KINASE_DOM"/>
    <property type="match status" value="1"/>
</dbReference>
<comment type="catalytic activity">
    <reaction evidence="8">
        <text>L-threonyl-[protein] + ATP = O-phospho-L-threonyl-[protein] + ADP + H(+)</text>
        <dbReference type="Rhea" id="RHEA:46608"/>
        <dbReference type="Rhea" id="RHEA-COMP:11060"/>
        <dbReference type="Rhea" id="RHEA-COMP:11605"/>
        <dbReference type="ChEBI" id="CHEBI:15378"/>
        <dbReference type="ChEBI" id="CHEBI:30013"/>
        <dbReference type="ChEBI" id="CHEBI:30616"/>
        <dbReference type="ChEBI" id="CHEBI:61977"/>
        <dbReference type="ChEBI" id="CHEBI:456216"/>
        <dbReference type="EC" id="2.7.11.22"/>
    </reaction>
</comment>
<sequence>MTQNNILIIIIFILLTYIALLSPLSIMFLKYQINLDNHSFSPKQNLNKAGEQYQTDPEFYLNNAEFVKLDVEGPESIAVTKDGKKIYFALKTGDIHSLETPFLTIPRKLLNQALPSKTEYVTTCGRPLGVTMDNDDNLIIADSVKGLLKFDVKTKQLSILTSTFKNLNNTISKLNFVNDVVVGKNDMIYFTDSTNIAPIFDNSGDWNTLVPSMYSIYTSVSNGKLLSFNPNTKETIVLMTGIKYANGVAFDPKEESIFFAETGAYRIYRYWIKGNNKGKSEVFIDNLPGYPDGVDVDFKENKLYVSIFGERNWMVDMLHPFPIIKNLLLRIPYIKFSPSKPGIIVADTTTGKILNYLQPTQYMPPITSTIEHNGNERQYFSSLRNPYSACRSVDCYKKLYTINEGAFGVVYCAQDKETEEIVALKKIKMEREREGIPITSVREIKVLMELKHENIVQIREIVLGKNINSIFMAMEFIDHDLRGLMEVIKKPFLPSEIKTLIKQLLSGVAYMHDNWVIHRDLKTANLLYTNKGVLKIADFGLAREYGSPIKPLSKGVVTLWYRAPELLLDTEIYTPAIDIWSVGCIFAEIISKEVLLQGSAEIDQLDKIFKLFGTPTEKSWPGFLKLPLAKHLNLTPQPYNNLKSKFSHITDNAFDLLNKLLELNPETRISASDALQHPYFFENPQPRDPLLMPTWPSSHKKT</sequence>
<dbReference type="GO" id="GO:0007346">
    <property type="term" value="P:regulation of mitotic cell cycle"/>
    <property type="evidence" value="ECO:0007669"/>
    <property type="project" value="TreeGrafter"/>
</dbReference>
<evidence type="ECO:0000256" key="4">
    <source>
        <dbReference type="ARBA" id="ARBA00022679"/>
    </source>
</evidence>
<dbReference type="FunFam" id="3.30.200.20:FF:000054">
    <property type="entry name" value="Cyclin-dependent kinase 11B"/>
    <property type="match status" value="1"/>
</dbReference>
<keyword evidence="5" id="KW-0547">Nucleotide-binding</keyword>
<keyword evidence="10" id="KW-0812">Transmembrane</keyword>
<keyword evidence="6" id="KW-0418">Kinase</keyword>
<dbReference type="PANTHER" id="PTHR24056">
    <property type="entry name" value="CELL DIVISION PROTEIN KINASE"/>
    <property type="match status" value="1"/>
</dbReference>
<dbReference type="InterPro" id="IPR011009">
    <property type="entry name" value="Kinase-like_dom_sf"/>
</dbReference>
<reference evidence="12 13" key="1">
    <citation type="submission" date="2023-11" db="EMBL/GenBank/DDBJ databases">
        <title>Dfirmibasis_genome.</title>
        <authorList>
            <person name="Edelbroek B."/>
            <person name="Kjellin J."/>
            <person name="Jerlstrom-Hultqvist J."/>
            <person name="Soderbom F."/>
        </authorList>
    </citation>
    <scope>NUCLEOTIDE SEQUENCE [LARGE SCALE GENOMIC DNA]</scope>
    <source>
        <strain evidence="12 13">TNS-C-14</strain>
    </source>
</reference>
<dbReference type="Gene3D" id="3.30.200.20">
    <property type="entry name" value="Phosphorylase Kinase, domain 1"/>
    <property type="match status" value="1"/>
</dbReference>
<dbReference type="GO" id="GO:0040019">
    <property type="term" value="P:positive regulation of embryonic development"/>
    <property type="evidence" value="ECO:0007669"/>
    <property type="project" value="UniProtKB-ARBA"/>
</dbReference>
<keyword evidence="3" id="KW-0723">Serine/threonine-protein kinase</keyword>
<name>A0AAN7U7J4_9MYCE</name>
<dbReference type="Pfam" id="PF20067">
    <property type="entry name" value="SSL_N"/>
    <property type="match status" value="1"/>
</dbReference>
<protein>
    <recommendedName>
        <fullName evidence="2">cyclin-dependent kinase</fullName>
        <ecNumber evidence="2">2.7.11.22</ecNumber>
    </recommendedName>
</protein>
<comment type="catalytic activity">
    <reaction evidence="9">
        <text>L-seryl-[protein] + ATP = O-phospho-L-seryl-[protein] + ADP + H(+)</text>
        <dbReference type="Rhea" id="RHEA:17989"/>
        <dbReference type="Rhea" id="RHEA-COMP:9863"/>
        <dbReference type="Rhea" id="RHEA-COMP:11604"/>
        <dbReference type="ChEBI" id="CHEBI:15378"/>
        <dbReference type="ChEBI" id="CHEBI:29999"/>
        <dbReference type="ChEBI" id="CHEBI:30616"/>
        <dbReference type="ChEBI" id="CHEBI:83421"/>
        <dbReference type="ChEBI" id="CHEBI:456216"/>
        <dbReference type="EC" id="2.7.11.22"/>
    </reaction>
</comment>
<gene>
    <name evidence="12" type="ORF">RB653_001584</name>
</gene>
<evidence type="ECO:0000313" key="12">
    <source>
        <dbReference type="EMBL" id="KAK5581548.1"/>
    </source>
</evidence>
<dbReference type="Pfam" id="PF00069">
    <property type="entry name" value="Pkinase"/>
    <property type="match status" value="1"/>
</dbReference>
<dbReference type="PANTHER" id="PTHR24056:SF556">
    <property type="entry name" value="CYCLIN-DEPENDENT KINASE 11"/>
    <property type="match status" value="1"/>
</dbReference>
<evidence type="ECO:0000313" key="13">
    <source>
        <dbReference type="Proteomes" id="UP001344447"/>
    </source>
</evidence>
<dbReference type="Pfam" id="PF08450">
    <property type="entry name" value="SGL"/>
    <property type="match status" value="1"/>
</dbReference>
<evidence type="ECO:0000256" key="10">
    <source>
        <dbReference type="SAM" id="Phobius"/>
    </source>
</evidence>
<dbReference type="Gene3D" id="2.120.10.30">
    <property type="entry name" value="TolB, C-terminal domain"/>
    <property type="match status" value="1"/>
</dbReference>
<dbReference type="InterPro" id="IPR045267">
    <property type="entry name" value="CDK11/PITSLRE_STKc"/>
</dbReference>
<dbReference type="InterPro" id="IPR011042">
    <property type="entry name" value="6-blade_b-propeller_TolB-like"/>
</dbReference>
<dbReference type="FunFam" id="2.120.10.30:FF:000163">
    <property type="entry name" value="Strictosidine synthase"/>
    <property type="match status" value="1"/>
</dbReference>
<comment type="similarity">
    <text evidence="1">Belongs to the protein kinase superfamily. CMGC Ser/Thr protein kinase family. CDC2/CDKX subfamily.</text>
</comment>
<dbReference type="PROSITE" id="PS00108">
    <property type="entry name" value="PROTEIN_KINASE_ST"/>
    <property type="match status" value="1"/>
</dbReference>
<keyword evidence="10" id="KW-0472">Membrane</keyword>
<evidence type="ECO:0000256" key="3">
    <source>
        <dbReference type="ARBA" id="ARBA00022527"/>
    </source>
</evidence>
<accession>A0AAN7U7J4</accession>
<evidence type="ECO:0000256" key="2">
    <source>
        <dbReference type="ARBA" id="ARBA00012425"/>
    </source>
</evidence>
<dbReference type="SUPFAM" id="SSF56112">
    <property type="entry name" value="Protein kinase-like (PK-like)"/>
    <property type="match status" value="1"/>
</dbReference>
<dbReference type="GO" id="GO:0005524">
    <property type="term" value="F:ATP binding"/>
    <property type="evidence" value="ECO:0007669"/>
    <property type="project" value="UniProtKB-KW"/>
</dbReference>
<dbReference type="EC" id="2.7.11.22" evidence="2"/>
<evidence type="ECO:0000259" key="11">
    <source>
        <dbReference type="PROSITE" id="PS50011"/>
    </source>
</evidence>
<evidence type="ECO:0000256" key="7">
    <source>
        <dbReference type="ARBA" id="ARBA00022840"/>
    </source>
</evidence>